<dbReference type="PROSITE" id="PS51340">
    <property type="entry name" value="MOSC"/>
    <property type="match status" value="1"/>
</dbReference>
<dbReference type="GO" id="GO:0003824">
    <property type="term" value="F:catalytic activity"/>
    <property type="evidence" value="ECO:0007669"/>
    <property type="project" value="InterPro"/>
</dbReference>
<keyword evidence="3" id="KW-1185">Reference proteome</keyword>
<dbReference type="Proteomes" id="UP000583800">
    <property type="component" value="Unassembled WGS sequence"/>
</dbReference>
<accession>A0A7X0C821</accession>
<name>A0A7X0C821_9ACTN</name>
<dbReference type="SUPFAM" id="SSF50800">
    <property type="entry name" value="PK beta-barrel domain-like"/>
    <property type="match status" value="1"/>
</dbReference>
<sequence>MRLASIHRYPVKSTTGHALARAEVEPWGLAGDRRHLVVDEHGAMLTARKHPRLLACVPELDGDTLVLTGPHAPPLRVVPTAGRSTVEVWRNQVELTDCGDEAAAWLSALLDRPARLAWLDDPTRRPVNPDYARDGDRVSLADAFPLLLTTTASLHRLDDWIAETAAERGEEPPTPLDMRRFRPNVVVDGVETPFDEDSWKRVRIGEVDFRVAKGCDRCVLPTIDPVTLAPGKEPTRTLARHRRWDGKVWFGVNLIPDARGVIAQGDPVTVL</sequence>
<reference evidence="2 3" key="1">
    <citation type="submission" date="2020-08" db="EMBL/GenBank/DDBJ databases">
        <title>Sequencing the genomes of 1000 actinobacteria strains.</title>
        <authorList>
            <person name="Klenk H.-P."/>
        </authorList>
    </citation>
    <scope>NUCLEOTIDE SEQUENCE [LARGE SCALE GENOMIC DNA]</scope>
    <source>
        <strain evidence="2 3">DSM 45913</strain>
    </source>
</reference>
<dbReference type="RefSeq" id="WP_185086803.1">
    <property type="nucleotide sequence ID" value="NZ_JACHJB010000002.1"/>
</dbReference>
<gene>
    <name evidence="2" type="ORF">FHU36_005730</name>
</gene>
<dbReference type="GO" id="GO:0030151">
    <property type="term" value="F:molybdenum ion binding"/>
    <property type="evidence" value="ECO:0007669"/>
    <property type="project" value="InterPro"/>
</dbReference>
<dbReference type="PANTHER" id="PTHR14237">
    <property type="entry name" value="MOLYBDOPTERIN COFACTOR SULFURASE MOSC"/>
    <property type="match status" value="1"/>
</dbReference>
<feature type="domain" description="MOSC" evidence="1">
    <location>
        <begin position="114"/>
        <end position="271"/>
    </location>
</feature>
<evidence type="ECO:0000313" key="3">
    <source>
        <dbReference type="Proteomes" id="UP000583800"/>
    </source>
</evidence>
<dbReference type="InterPro" id="IPR011037">
    <property type="entry name" value="Pyrv_Knase-like_insert_dom_sf"/>
</dbReference>
<dbReference type="AlphaFoldDB" id="A0A7X0C821"/>
<evidence type="ECO:0000313" key="2">
    <source>
        <dbReference type="EMBL" id="MBB6349185.1"/>
    </source>
</evidence>
<dbReference type="InterPro" id="IPR005302">
    <property type="entry name" value="MoCF_Sase_C"/>
</dbReference>
<dbReference type="PANTHER" id="PTHR14237:SF19">
    <property type="entry name" value="MITOCHONDRIAL AMIDOXIME REDUCING COMPONENT 1"/>
    <property type="match status" value="1"/>
</dbReference>
<protein>
    <recommendedName>
        <fullName evidence="1">MOSC domain-containing protein</fullName>
    </recommendedName>
</protein>
<comment type="caution">
    <text evidence="2">The sequence shown here is derived from an EMBL/GenBank/DDBJ whole genome shotgun (WGS) entry which is preliminary data.</text>
</comment>
<dbReference type="InterPro" id="IPR005303">
    <property type="entry name" value="MOCOS_middle"/>
</dbReference>
<dbReference type="SUPFAM" id="SSF141673">
    <property type="entry name" value="MOSC N-terminal domain-like"/>
    <property type="match status" value="1"/>
</dbReference>
<dbReference type="Pfam" id="PF03476">
    <property type="entry name" value="MOSC_N"/>
    <property type="match status" value="1"/>
</dbReference>
<evidence type="ECO:0000259" key="1">
    <source>
        <dbReference type="PROSITE" id="PS51340"/>
    </source>
</evidence>
<dbReference type="Pfam" id="PF03473">
    <property type="entry name" value="MOSC"/>
    <property type="match status" value="1"/>
</dbReference>
<organism evidence="2 3">
    <name type="scientific">Nonomuraea muscovyensis</name>
    <dbReference type="NCBI Taxonomy" id="1124761"/>
    <lineage>
        <taxon>Bacteria</taxon>
        <taxon>Bacillati</taxon>
        <taxon>Actinomycetota</taxon>
        <taxon>Actinomycetes</taxon>
        <taxon>Streptosporangiales</taxon>
        <taxon>Streptosporangiaceae</taxon>
        <taxon>Nonomuraea</taxon>
    </lineage>
</organism>
<dbReference type="GO" id="GO:0030170">
    <property type="term" value="F:pyridoxal phosphate binding"/>
    <property type="evidence" value="ECO:0007669"/>
    <property type="project" value="InterPro"/>
</dbReference>
<dbReference type="EMBL" id="JACHJB010000002">
    <property type="protein sequence ID" value="MBB6349185.1"/>
    <property type="molecule type" value="Genomic_DNA"/>
</dbReference>
<proteinExistence type="predicted"/>